<protein>
    <recommendedName>
        <fullName evidence="11">EF-hand domain-containing protein</fullName>
    </recommendedName>
</protein>
<evidence type="ECO:0000313" key="12">
    <source>
        <dbReference type="EMBL" id="KAG8464196.1"/>
    </source>
</evidence>
<dbReference type="PANTHER" id="PTHR45618">
    <property type="entry name" value="MITOCHONDRIAL DICARBOXYLATE CARRIER-RELATED"/>
    <property type="match status" value="1"/>
</dbReference>
<evidence type="ECO:0000313" key="13">
    <source>
        <dbReference type="Proteomes" id="UP000751190"/>
    </source>
</evidence>
<dbReference type="PROSITE" id="PS50222">
    <property type="entry name" value="EF_HAND_2"/>
    <property type="match status" value="2"/>
</dbReference>
<name>A0A8J6CAL0_DIALT</name>
<keyword evidence="6" id="KW-0106">Calcium</keyword>
<dbReference type="InterPro" id="IPR011992">
    <property type="entry name" value="EF-hand-dom_pair"/>
</dbReference>
<evidence type="ECO:0000256" key="7">
    <source>
        <dbReference type="ARBA" id="ARBA00022989"/>
    </source>
</evidence>
<dbReference type="AlphaFoldDB" id="A0A8J6CAL0"/>
<proteinExistence type="inferred from homology"/>
<feature type="domain" description="EF-hand" evidence="11">
    <location>
        <begin position="138"/>
        <end position="173"/>
    </location>
</feature>
<dbReference type="GO" id="GO:0005743">
    <property type="term" value="C:mitochondrial inner membrane"/>
    <property type="evidence" value="ECO:0007669"/>
    <property type="project" value="UniProtKB-SubCell"/>
</dbReference>
<evidence type="ECO:0000256" key="2">
    <source>
        <dbReference type="ARBA" id="ARBA00006375"/>
    </source>
</evidence>
<dbReference type="OrthoDB" id="756301at2759"/>
<keyword evidence="8 9" id="KW-0472">Membrane</keyword>
<keyword evidence="13" id="KW-1185">Reference proteome</keyword>
<comment type="caution">
    <text evidence="12">The sequence shown here is derived from an EMBL/GenBank/DDBJ whole genome shotgun (WGS) entry which is preliminary data.</text>
</comment>
<dbReference type="PROSITE" id="PS00018">
    <property type="entry name" value="EF_HAND_1"/>
    <property type="match status" value="2"/>
</dbReference>
<evidence type="ECO:0000256" key="6">
    <source>
        <dbReference type="ARBA" id="ARBA00022837"/>
    </source>
</evidence>
<dbReference type="InterPro" id="IPR018247">
    <property type="entry name" value="EF_Hand_1_Ca_BS"/>
</dbReference>
<keyword evidence="5" id="KW-0677">Repeat</keyword>
<sequence length="519" mass="55873">MPGGPPLVSRPTDFTDPDALSFEYAVDKPVEARLRRLVSDKGRGLSTAELLAKFKALGHAVDMPEDAAELMRLIDLSGDGQIELSELVEALRDQQAAKTSFARMDRKKRGYVSVATVSNDMWCSSQPAVYAVARATAPTLEQLALLVETYDDNGNGFIDEAEFVAMFADFRHGRMSAARERSEEARTRISRSIHAWSELEWLADELGLGAKTAPHAPSAPAWTKFAVAGLGGASGWLVVHPLDVAKTRAQLAEKGSGGLLATLGRIYRADGLKGFAAGLSAALTRQLTYTTARIGLYDVFRDSAQRMLPGGESGANGAAGFVLKLGCGLSAGGIAAVLSCPIEVALVRMQADSLLPPDQRRGYRHVGHALVSIFRAEGVAAGWRGVGATVGRGMLVSMAQLTTYDQAKGMLKAQLRFKEGVQLHLSAAICSGFAYSAISLPVDSAKTRLQHQRPRPDGTLPFRSMWHAMSHTARTEGVSALWRGFPAYFARGGGHTVCMFLCVEQYRRAFDRLYGVNPT</sequence>
<dbReference type="GO" id="GO:0005509">
    <property type="term" value="F:calcium ion binding"/>
    <property type="evidence" value="ECO:0007669"/>
    <property type="project" value="InterPro"/>
</dbReference>
<evidence type="ECO:0000256" key="3">
    <source>
        <dbReference type="ARBA" id="ARBA00022448"/>
    </source>
</evidence>
<evidence type="ECO:0000256" key="5">
    <source>
        <dbReference type="ARBA" id="ARBA00022737"/>
    </source>
</evidence>
<feature type="repeat" description="Solcar" evidence="9">
    <location>
        <begin position="419"/>
        <end position="509"/>
    </location>
</feature>
<dbReference type="Pfam" id="PF13202">
    <property type="entry name" value="EF-hand_5"/>
    <property type="match status" value="2"/>
</dbReference>
<feature type="repeat" description="Solcar" evidence="9">
    <location>
        <begin position="319"/>
        <end position="410"/>
    </location>
</feature>
<organism evidence="12 13">
    <name type="scientific">Diacronema lutheri</name>
    <name type="common">Unicellular marine alga</name>
    <name type="synonym">Monochrysis lutheri</name>
    <dbReference type="NCBI Taxonomy" id="2081491"/>
    <lineage>
        <taxon>Eukaryota</taxon>
        <taxon>Haptista</taxon>
        <taxon>Haptophyta</taxon>
        <taxon>Pavlovophyceae</taxon>
        <taxon>Pavlovales</taxon>
        <taxon>Pavlovaceae</taxon>
        <taxon>Diacronema</taxon>
    </lineage>
</organism>
<dbReference type="EMBL" id="JAGTXO010000013">
    <property type="protein sequence ID" value="KAG8464196.1"/>
    <property type="molecule type" value="Genomic_DNA"/>
</dbReference>
<dbReference type="InterPro" id="IPR018108">
    <property type="entry name" value="MCP_transmembrane"/>
</dbReference>
<evidence type="ECO:0000256" key="9">
    <source>
        <dbReference type="PROSITE-ProRule" id="PRU00282"/>
    </source>
</evidence>
<dbReference type="SUPFAM" id="SSF47473">
    <property type="entry name" value="EF-hand"/>
    <property type="match status" value="1"/>
</dbReference>
<reference evidence="12" key="1">
    <citation type="submission" date="2021-05" db="EMBL/GenBank/DDBJ databases">
        <title>The genome of the haptophyte Pavlova lutheri (Diacronema luteri, Pavlovales) - a model for lipid biosynthesis in eukaryotic algae.</title>
        <authorList>
            <person name="Hulatt C.J."/>
            <person name="Posewitz M.C."/>
        </authorList>
    </citation>
    <scope>NUCLEOTIDE SEQUENCE</scope>
    <source>
        <strain evidence="12">NIVA-4/92</strain>
    </source>
</reference>
<dbReference type="InterPro" id="IPR050391">
    <property type="entry name" value="Mito_Metabolite_Transporter"/>
</dbReference>
<comment type="similarity">
    <text evidence="2 10">Belongs to the mitochondrial carrier (TC 2.A.29) family.</text>
</comment>
<keyword evidence="3 10" id="KW-0813">Transport</keyword>
<feature type="domain" description="EF-hand" evidence="11">
    <location>
        <begin position="62"/>
        <end position="97"/>
    </location>
</feature>
<keyword evidence="7" id="KW-1133">Transmembrane helix</keyword>
<dbReference type="Gene3D" id="1.10.238.10">
    <property type="entry name" value="EF-hand"/>
    <property type="match status" value="2"/>
</dbReference>
<dbReference type="Proteomes" id="UP000751190">
    <property type="component" value="Unassembled WGS sequence"/>
</dbReference>
<evidence type="ECO:0000256" key="10">
    <source>
        <dbReference type="RuleBase" id="RU000488"/>
    </source>
</evidence>
<accession>A0A8J6CAL0</accession>
<keyword evidence="4 9" id="KW-0812">Transmembrane</keyword>
<dbReference type="InterPro" id="IPR002048">
    <property type="entry name" value="EF_hand_dom"/>
</dbReference>
<dbReference type="SMART" id="SM00054">
    <property type="entry name" value="EFh"/>
    <property type="match status" value="2"/>
</dbReference>
<gene>
    <name evidence="12" type="ORF">KFE25_003259</name>
</gene>
<dbReference type="InterPro" id="IPR023395">
    <property type="entry name" value="MCP_dom_sf"/>
</dbReference>
<dbReference type="SUPFAM" id="SSF103506">
    <property type="entry name" value="Mitochondrial carrier"/>
    <property type="match status" value="1"/>
</dbReference>
<feature type="repeat" description="Solcar" evidence="9">
    <location>
        <begin position="223"/>
        <end position="303"/>
    </location>
</feature>
<dbReference type="Gene3D" id="1.50.40.10">
    <property type="entry name" value="Mitochondrial carrier domain"/>
    <property type="match status" value="1"/>
</dbReference>
<comment type="subcellular location">
    <subcellularLocation>
        <location evidence="1">Mitochondrion inner membrane</location>
        <topology evidence="1">Multi-pass membrane protein</topology>
    </subcellularLocation>
</comment>
<evidence type="ECO:0000256" key="4">
    <source>
        <dbReference type="ARBA" id="ARBA00022692"/>
    </source>
</evidence>
<evidence type="ECO:0000256" key="1">
    <source>
        <dbReference type="ARBA" id="ARBA00004448"/>
    </source>
</evidence>
<dbReference type="PROSITE" id="PS50920">
    <property type="entry name" value="SOLCAR"/>
    <property type="match status" value="3"/>
</dbReference>
<dbReference type="Pfam" id="PF00153">
    <property type="entry name" value="Mito_carr"/>
    <property type="match status" value="3"/>
</dbReference>
<evidence type="ECO:0000256" key="8">
    <source>
        <dbReference type="ARBA" id="ARBA00023136"/>
    </source>
</evidence>
<evidence type="ECO:0000259" key="11">
    <source>
        <dbReference type="PROSITE" id="PS50222"/>
    </source>
</evidence>